<dbReference type="PANTHER" id="PTHR43130:SF15">
    <property type="entry name" value="THIJ_PFPI FAMILY PROTEIN (AFU_ORTHOLOGUE AFUA_5G14240)"/>
    <property type="match status" value="1"/>
</dbReference>
<proteinExistence type="predicted"/>
<evidence type="ECO:0000313" key="3">
    <source>
        <dbReference type="Proteomes" id="UP000659047"/>
    </source>
</evidence>
<organism evidence="2 3">
    <name type="scientific">Tenebrionibacter intestinalis</name>
    <dbReference type="NCBI Taxonomy" id="2799638"/>
    <lineage>
        <taxon>Bacteria</taxon>
        <taxon>Pseudomonadati</taxon>
        <taxon>Pseudomonadota</taxon>
        <taxon>Gammaproteobacteria</taxon>
        <taxon>Enterobacterales</taxon>
        <taxon>Enterobacteriaceae</taxon>
        <taxon>Tenebrionibacter/Tenebrionicola group</taxon>
        <taxon>Tenebrionibacter</taxon>
    </lineage>
</organism>
<dbReference type="Proteomes" id="UP000659047">
    <property type="component" value="Unassembled WGS sequence"/>
</dbReference>
<dbReference type="CDD" id="cd03139">
    <property type="entry name" value="GATase1_PfpI_2"/>
    <property type="match status" value="1"/>
</dbReference>
<dbReference type="InterPro" id="IPR002818">
    <property type="entry name" value="DJ-1/PfpI"/>
</dbReference>
<dbReference type="PANTHER" id="PTHR43130">
    <property type="entry name" value="ARAC-FAMILY TRANSCRIPTIONAL REGULATOR"/>
    <property type="match status" value="1"/>
</dbReference>
<comment type="caution">
    <text evidence="2">The sequence shown here is derived from an EMBL/GenBank/DDBJ whole genome shotgun (WGS) entry which is preliminary data.</text>
</comment>
<gene>
    <name evidence="2" type="ORF">JJB97_14650</name>
</gene>
<dbReference type="InterPro" id="IPR052158">
    <property type="entry name" value="INH-QAR"/>
</dbReference>
<dbReference type="Pfam" id="PF01965">
    <property type="entry name" value="DJ-1_PfpI"/>
    <property type="match status" value="1"/>
</dbReference>
<sequence>MNIPVKVRKRPVELATIAVVLFDDFETLDAMGPIEVFGCQKECQLRFISREGGIIRSYQGVKVITEQAEGINIDALLVPGGMGTRVLTTETAYLDWLRDLVARSRLCMSVCTGSALLASASTLNGIRATSNKQAFDWVASLNGQVQWQSQARWVHDGKFYTSSGISAGVDMALQVVADIYGQKRAEETATKMEYLWNKEANNDPFSLSQR</sequence>
<protein>
    <submittedName>
        <fullName evidence="2">DJ-1/PfpI family protein</fullName>
    </submittedName>
</protein>
<dbReference type="EMBL" id="JAEPBH010000043">
    <property type="protein sequence ID" value="MBK4716545.1"/>
    <property type="molecule type" value="Genomic_DNA"/>
</dbReference>
<dbReference type="InterPro" id="IPR029062">
    <property type="entry name" value="Class_I_gatase-like"/>
</dbReference>
<evidence type="ECO:0000313" key="2">
    <source>
        <dbReference type="EMBL" id="MBK4716545.1"/>
    </source>
</evidence>
<name>A0A8K0V9A2_9ENTR</name>
<keyword evidence="3" id="KW-1185">Reference proteome</keyword>
<dbReference type="AlphaFoldDB" id="A0A8K0V9A2"/>
<feature type="domain" description="DJ-1/PfpI" evidence="1">
    <location>
        <begin position="16"/>
        <end position="177"/>
    </location>
</feature>
<evidence type="ECO:0000259" key="1">
    <source>
        <dbReference type="Pfam" id="PF01965"/>
    </source>
</evidence>
<reference evidence="2" key="1">
    <citation type="submission" date="2021-01" db="EMBL/GenBank/DDBJ databases">
        <title>Intestinitalea alba gen. nov., sp. nov., a novel genus of the family Enterobacteriaceae, isolated from the gut of the plastic-eating mealworm Tenebrio molitor L.</title>
        <authorList>
            <person name="Yang Y."/>
        </authorList>
    </citation>
    <scope>NUCLEOTIDE SEQUENCE</scope>
    <source>
        <strain evidence="2">BIT-L3</strain>
    </source>
</reference>
<accession>A0A8K0V9A2</accession>
<dbReference type="SUPFAM" id="SSF52317">
    <property type="entry name" value="Class I glutamine amidotransferase-like"/>
    <property type="match status" value="1"/>
</dbReference>
<dbReference type="Gene3D" id="3.40.50.880">
    <property type="match status" value="1"/>
</dbReference>